<keyword evidence="1" id="KW-1133">Transmembrane helix</keyword>
<feature type="transmembrane region" description="Helical" evidence="1">
    <location>
        <begin position="67"/>
        <end position="86"/>
    </location>
</feature>
<keyword evidence="1" id="KW-0472">Membrane</keyword>
<dbReference type="Proteomes" id="UP000005512">
    <property type="component" value="Unassembled WGS sequence"/>
</dbReference>
<evidence type="ECO:0000313" key="3">
    <source>
        <dbReference type="Proteomes" id="UP000005512"/>
    </source>
</evidence>
<reference evidence="2" key="1">
    <citation type="submission" date="2009-12" db="EMBL/GenBank/DDBJ databases">
        <authorList>
            <person name="Weinstock G."/>
            <person name="Sodergren E."/>
            <person name="Clifton S."/>
            <person name="Fulton L."/>
            <person name="Fulton B."/>
            <person name="Courtney L."/>
            <person name="Fronick C."/>
            <person name="Harrison M."/>
            <person name="Strong C."/>
            <person name="Farmer C."/>
            <person name="Delahaunty K."/>
            <person name="Markovic C."/>
            <person name="Hall O."/>
            <person name="Minx P."/>
            <person name="Tomlinson C."/>
            <person name="Mitreva M."/>
            <person name="Nelson J."/>
            <person name="Hou S."/>
            <person name="Wollam A."/>
            <person name="Pepin K.H."/>
            <person name="Johnson M."/>
            <person name="Bhonagiri V."/>
            <person name="Nash W.E."/>
            <person name="Warren W."/>
            <person name="Chinwalla A."/>
            <person name="Mardis E.R."/>
            <person name="Wilson R.K."/>
        </authorList>
    </citation>
    <scope>NUCLEOTIDE SEQUENCE [LARGE SCALE GENOMIC DNA]</scope>
    <source>
        <strain evidence="2">DSM 4541</strain>
    </source>
</reference>
<dbReference type="HOGENOM" id="CLU_2397263_0_0_6"/>
<comment type="caution">
    <text evidence="2">The sequence shown here is derived from an EMBL/GenBank/DDBJ whole genome shotgun (WGS) entry which is preliminary data.</text>
</comment>
<organism evidence="2 3">
    <name type="scientific">Providencia rustigianii DSM 4541</name>
    <dbReference type="NCBI Taxonomy" id="500637"/>
    <lineage>
        <taxon>Bacteria</taxon>
        <taxon>Pseudomonadati</taxon>
        <taxon>Pseudomonadota</taxon>
        <taxon>Gammaproteobacteria</taxon>
        <taxon>Enterobacterales</taxon>
        <taxon>Morganellaceae</taxon>
        <taxon>Providencia</taxon>
    </lineage>
</organism>
<evidence type="ECO:0000256" key="1">
    <source>
        <dbReference type="SAM" id="Phobius"/>
    </source>
</evidence>
<gene>
    <name evidence="2" type="ORF">PROVRUST_06393</name>
</gene>
<evidence type="ECO:0000313" key="2">
    <source>
        <dbReference type="EMBL" id="EFB72324.1"/>
    </source>
</evidence>
<sequence length="93" mass="11191">MIMLTYYVAVFFGFCTLFIGRNLKKQSSSDRFYNVKRTSAILFFYFIAIYSGINLTVEKTLSTENTIFHFISIFMMFLFVFFIWRFEAIQKHK</sequence>
<feature type="transmembrane region" description="Helical" evidence="1">
    <location>
        <begin position="6"/>
        <end position="23"/>
    </location>
</feature>
<feature type="transmembrane region" description="Helical" evidence="1">
    <location>
        <begin position="35"/>
        <end position="55"/>
    </location>
</feature>
<keyword evidence="3" id="KW-1185">Reference proteome</keyword>
<dbReference type="AlphaFoldDB" id="D1P2G9"/>
<keyword evidence="1" id="KW-0812">Transmembrane</keyword>
<dbReference type="STRING" id="500637.PROVRUST_06393"/>
<proteinExistence type="predicted"/>
<name>D1P2G9_9GAMM</name>
<protein>
    <submittedName>
        <fullName evidence="2">Uncharacterized protein</fullName>
    </submittedName>
</protein>
<accession>D1P2G9</accession>
<dbReference type="EMBL" id="ABXV02000023">
    <property type="protein sequence ID" value="EFB72324.1"/>
    <property type="molecule type" value="Genomic_DNA"/>
</dbReference>